<feature type="transmembrane region" description="Helical" evidence="6">
    <location>
        <begin position="20"/>
        <end position="43"/>
    </location>
</feature>
<dbReference type="SUPFAM" id="SSF103473">
    <property type="entry name" value="MFS general substrate transporter"/>
    <property type="match status" value="1"/>
</dbReference>
<feature type="transmembrane region" description="Helical" evidence="6">
    <location>
        <begin position="231"/>
        <end position="253"/>
    </location>
</feature>
<keyword evidence="2" id="KW-0813">Transport</keyword>
<feature type="transmembrane region" description="Helical" evidence="6">
    <location>
        <begin position="178"/>
        <end position="199"/>
    </location>
</feature>
<dbReference type="InterPro" id="IPR004752">
    <property type="entry name" value="AmpG_permease/AT-1"/>
</dbReference>
<feature type="transmembrane region" description="Helical" evidence="6">
    <location>
        <begin position="329"/>
        <end position="354"/>
    </location>
</feature>
<feature type="transmembrane region" description="Helical" evidence="6">
    <location>
        <begin position="273"/>
        <end position="290"/>
    </location>
</feature>
<keyword evidence="5 6" id="KW-0472">Membrane</keyword>
<dbReference type="Proteomes" id="UP001549691">
    <property type="component" value="Unassembled WGS sequence"/>
</dbReference>
<feature type="transmembrane region" description="Helical" evidence="6">
    <location>
        <begin position="297"/>
        <end position="317"/>
    </location>
</feature>
<keyword evidence="4 6" id="KW-1133">Transmembrane helix</keyword>
<evidence type="ECO:0000256" key="1">
    <source>
        <dbReference type="ARBA" id="ARBA00004141"/>
    </source>
</evidence>
<feature type="transmembrane region" description="Helical" evidence="6">
    <location>
        <begin position="366"/>
        <end position="388"/>
    </location>
</feature>
<dbReference type="RefSeq" id="WP_354599587.1">
    <property type="nucleotide sequence ID" value="NZ_JBEWZI010000002.1"/>
</dbReference>
<evidence type="ECO:0000313" key="7">
    <source>
        <dbReference type="EMBL" id="MET7013131.1"/>
    </source>
</evidence>
<dbReference type="NCBIfam" id="TIGR00901">
    <property type="entry name" value="2A0125"/>
    <property type="match status" value="1"/>
</dbReference>
<dbReference type="PANTHER" id="PTHR12778">
    <property type="entry name" value="SOLUTE CARRIER FAMILY 33 ACETYL-COA TRANSPORTER -RELATED"/>
    <property type="match status" value="1"/>
</dbReference>
<gene>
    <name evidence="7" type="ORF">ABXR19_02940</name>
</gene>
<sequence>MTSSSKTPVWLAALLNRRMLICIITGFSSGLPLYLLLNLLPAWLKTEGLSLKLIGAFALIQFPYTWKFLWSPLLDRYALPLMGRRRGWMLLTQVLLLAAIAALGQLSPANQIGLVLGLTGLIAFLSATQDIVLDAFRRELLPEIELGLGNAIHVNAYKIAGLVPGSISLILADHLPWGTVFLITALFMLPGVAMSLLAGEPKASSATPRTLRDAVIEPFHEFFNRHGVRSALLVLLFILLYKLGDSLCTSLATPFYLDMGFTKTQIGLVAKNAGLWPSVIGGLLGGLWMLKLGINRALWIFGVLQWIAILGFAWLAWLGPAEADAARLAVLAIVIGVEAAGVGLGTTAFVAWMARTTHPAYTATQLALFTSLMAVPRTFVNASAGWLVEGGKLPLGSFGEFSFGGIGWFNFFMLCTALAVPGMLLLFKVAPWNEAPKEIP</sequence>
<evidence type="ECO:0000256" key="3">
    <source>
        <dbReference type="ARBA" id="ARBA00022692"/>
    </source>
</evidence>
<accession>A0ABV2TGS8</accession>
<dbReference type="EMBL" id="JBEWZI010000002">
    <property type="protein sequence ID" value="MET7013131.1"/>
    <property type="molecule type" value="Genomic_DNA"/>
</dbReference>
<comment type="caution">
    <text evidence="7">The sequence shown here is derived from an EMBL/GenBank/DDBJ whole genome shotgun (WGS) entry which is preliminary data.</text>
</comment>
<evidence type="ECO:0000256" key="6">
    <source>
        <dbReference type="SAM" id="Phobius"/>
    </source>
</evidence>
<dbReference type="Pfam" id="PF07690">
    <property type="entry name" value="MFS_1"/>
    <property type="match status" value="1"/>
</dbReference>
<keyword evidence="3 6" id="KW-0812">Transmembrane</keyword>
<proteinExistence type="predicted"/>
<evidence type="ECO:0000256" key="4">
    <source>
        <dbReference type="ARBA" id="ARBA00022989"/>
    </source>
</evidence>
<evidence type="ECO:0000256" key="2">
    <source>
        <dbReference type="ARBA" id="ARBA00022448"/>
    </source>
</evidence>
<dbReference type="InterPro" id="IPR036259">
    <property type="entry name" value="MFS_trans_sf"/>
</dbReference>
<dbReference type="PANTHER" id="PTHR12778:SF10">
    <property type="entry name" value="MAJOR FACILITATOR SUPERFAMILY DOMAIN-CONTAINING PROTEIN 3"/>
    <property type="match status" value="1"/>
</dbReference>
<reference evidence="7 8" key="1">
    <citation type="submission" date="2024-07" db="EMBL/GenBank/DDBJ databases">
        <title>Uliginosibacterium flavum JJ3220;KACC:17644.</title>
        <authorList>
            <person name="Kim M.K."/>
        </authorList>
    </citation>
    <scope>NUCLEOTIDE SEQUENCE [LARGE SCALE GENOMIC DNA]</scope>
    <source>
        <strain evidence="7 8">KACC:17644</strain>
    </source>
</reference>
<name>A0ABV2TGS8_9RHOO</name>
<feature type="transmembrane region" description="Helical" evidence="6">
    <location>
        <begin position="87"/>
        <end position="106"/>
    </location>
</feature>
<feature type="transmembrane region" description="Helical" evidence="6">
    <location>
        <begin position="49"/>
        <end position="66"/>
    </location>
</feature>
<evidence type="ECO:0000313" key="8">
    <source>
        <dbReference type="Proteomes" id="UP001549691"/>
    </source>
</evidence>
<keyword evidence="8" id="KW-1185">Reference proteome</keyword>
<comment type="subcellular location">
    <subcellularLocation>
        <location evidence="1">Membrane</location>
        <topology evidence="1">Multi-pass membrane protein</topology>
    </subcellularLocation>
</comment>
<protein>
    <submittedName>
        <fullName evidence="7">AmpG family muropeptide MFS transporter</fullName>
    </submittedName>
</protein>
<evidence type="ECO:0000256" key="5">
    <source>
        <dbReference type="ARBA" id="ARBA00023136"/>
    </source>
</evidence>
<organism evidence="7 8">
    <name type="scientific">Uliginosibacterium flavum</name>
    <dbReference type="NCBI Taxonomy" id="1396831"/>
    <lineage>
        <taxon>Bacteria</taxon>
        <taxon>Pseudomonadati</taxon>
        <taxon>Pseudomonadota</taxon>
        <taxon>Betaproteobacteria</taxon>
        <taxon>Rhodocyclales</taxon>
        <taxon>Zoogloeaceae</taxon>
        <taxon>Uliginosibacterium</taxon>
    </lineage>
</organism>
<dbReference type="InterPro" id="IPR011701">
    <property type="entry name" value="MFS"/>
</dbReference>
<dbReference type="Gene3D" id="1.20.1250.20">
    <property type="entry name" value="MFS general substrate transporter like domains"/>
    <property type="match status" value="2"/>
</dbReference>
<feature type="transmembrane region" description="Helical" evidence="6">
    <location>
        <begin position="408"/>
        <end position="427"/>
    </location>
</feature>